<keyword evidence="3 4" id="KW-0802">TPR repeat</keyword>
<evidence type="ECO:0000256" key="4">
    <source>
        <dbReference type="PROSITE-ProRule" id="PRU00339"/>
    </source>
</evidence>
<evidence type="ECO:0000256" key="2">
    <source>
        <dbReference type="ARBA" id="ARBA00022737"/>
    </source>
</evidence>
<dbReference type="RefSeq" id="XP_014672231.1">
    <property type="nucleotide sequence ID" value="XM_014816745.1"/>
</dbReference>
<feature type="compositionally biased region" description="Pro residues" evidence="5">
    <location>
        <begin position="63"/>
        <end position="73"/>
    </location>
</feature>
<sequence length="290" mass="32143">MMAEPLPPTKLKELKDFITAVGLQPAILHAPQLAFFKDYLLSMGATIPAPPSEAPKKPEEKPQPAPEPQPESTPEPDPESESEESELELDMEGVIEGDNEQPEETGDASMEVTDEMIEASNEKRGEAMAALSNGELESAIKLFTEAMKMNPGSALLHAKRASVYLKMQKPNAAIRDCNIALEINPDSAAAFKFRGRAHRLLGNFEKAAHDLQTACKLDYDEQANEWLKEVTPNAHKIAEHKRKVERRREEKELEAKKERVRKAKQAQEKARKEAEERQAHGGDHEGAPGG</sequence>
<name>A0ABM1EJ60_PRICU</name>
<dbReference type="PANTHER" id="PTHR45883:SF2">
    <property type="entry name" value="HSC70-INTERACTING PROTEIN"/>
    <property type="match status" value="1"/>
</dbReference>
<dbReference type="SMART" id="SM00028">
    <property type="entry name" value="TPR"/>
    <property type="match status" value="3"/>
</dbReference>
<dbReference type="PROSITE" id="PS50005">
    <property type="entry name" value="TPR"/>
    <property type="match status" value="1"/>
</dbReference>
<dbReference type="SUPFAM" id="SSF48452">
    <property type="entry name" value="TPR-like"/>
    <property type="match status" value="1"/>
</dbReference>
<feature type="compositionally biased region" description="Acidic residues" evidence="5">
    <location>
        <begin position="74"/>
        <end position="89"/>
    </location>
</feature>
<dbReference type="PANTHER" id="PTHR45883">
    <property type="entry name" value="HSC70-INTERACTING PROTEIN"/>
    <property type="match status" value="1"/>
</dbReference>
<organism evidence="7 8">
    <name type="scientific">Priapulus caudatus</name>
    <name type="common">Priapulid worm</name>
    <dbReference type="NCBI Taxonomy" id="37621"/>
    <lineage>
        <taxon>Eukaryota</taxon>
        <taxon>Metazoa</taxon>
        <taxon>Ecdysozoa</taxon>
        <taxon>Scalidophora</taxon>
        <taxon>Priapulida</taxon>
        <taxon>Priapulimorpha</taxon>
        <taxon>Priapulimorphida</taxon>
        <taxon>Priapulidae</taxon>
        <taxon>Priapulus</taxon>
    </lineage>
</organism>
<keyword evidence="7" id="KW-1185">Reference proteome</keyword>
<feature type="region of interest" description="Disordered" evidence="5">
    <location>
        <begin position="237"/>
        <end position="290"/>
    </location>
</feature>
<feature type="compositionally biased region" description="Basic and acidic residues" evidence="5">
    <location>
        <begin position="265"/>
        <end position="290"/>
    </location>
</feature>
<evidence type="ECO:0000313" key="7">
    <source>
        <dbReference type="Proteomes" id="UP000695022"/>
    </source>
</evidence>
<dbReference type="CDD" id="cd14438">
    <property type="entry name" value="Hip_N"/>
    <property type="match status" value="1"/>
</dbReference>
<dbReference type="Gene3D" id="1.25.40.10">
    <property type="entry name" value="Tetratricopeptide repeat domain"/>
    <property type="match status" value="1"/>
</dbReference>
<proteinExistence type="inferred from homology"/>
<dbReference type="Pfam" id="PF14559">
    <property type="entry name" value="TPR_19"/>
    <property type="match status" value="1"/>
</dbReference>
<evidence type="ECO:0000256" key="5">
    <source>
        <dbReference type="SAM" id="MobiDB-lite"/>
    </source>
</evidence>
<feature type="repeat" description="TPR" evidence="4">
    <location>
        <begin position="120"/>
        <end position="153"/>
    </location>
</feature>
<feature type="region of interest" description="Disordered" evidence="5">
    <location>
        <begin position="45"/>
        <end position="89"/>
    </location>
</feature>
<dbReference type="InterPro" id="IPR019734">
    <property type="entry name" value="TPR_rpt"/>
</dbReference>
<dbReference type="InterPro" id="IPR034649">
    <property type="entry name" value="Hip_N"/>
</dbReference>
<feature type="domain" description="Hsp70-interacting protein N-terminal" evidence="6">
    <location>
        <begin position="9"/>
        <end position="48"/>
    </location>
</feature>
<evidence type="ECO:0000256" key="3">
    <source>
        <dbReference type="ARBA" id="ARBA00022803"/>
    </source>
</evidence>
<protein>
    <submittedName>
        <fullName evidence="8">Hsc70-interacting protein-like</fullName>
    </submittedName>
</protein>
<dbReference type="GeneID" id="106812774"/>
<keyword evidence="2" id="KW-0677">Repeat</keyword>
<accession>A0ABM1EJ60</accession>
<evidence type="ECO:0000256" key="1">
    <source>
        <dbReference type="ARBA" id="ARBA00009015"/>
    </source>
</evidence>
<dbReference type="Proteomes" id="UP000695022">
    <property type="component" value="Unplaced"/>
</dbReference>
<feature type="non-terminal residue" evidence="8">
    <location>
        <position position="290"/>
    </location>
</feature>
<evidence type="ECO:0000259" key="6">
    <source>
        <dbReference type="Pfam" id="PF18253"/>
    </source>
</evidence>
<dbReference type="InterPro" id="IPR011990">
    <property type="entry name" value="TPR-like_helical_dom_sf"/>
</dbReference>
<comment type="similarity">
    <text evidence="1">Belongs to the FAM10 family.</text>
</comment>
<reference evidence="8" key="1">
    <citation type="submission" date="2025-08" db="UniProtKB">
        <authorList>
            <consortium name="RefSeq"/>
        </authorList>
    </citation>
    <scope>IDENTIFICATION</scope>
</reference>
<feature type="compositionally biased region" description="Basic and acidic residues" evidence="5">
    <location>
        <begin position="246"/>
        <end position="257"/>
    </location>
</feature>
<evidence type="ECO:0000313" key="8">
    <source>
        <dbReference type="RefSeq" id="XP_014672231.1"/>
    </source>
</evidence>
<dbReference type="Pfam" id="PF18253">
    <property type="entry name" value="HipN"/>
    <property type="match status" value="1"/>
</dbReference>
<gene>
    <name evidence="8" type="primary">LOC106812774</name>
</gene>
<dbReference type="Gene3D" id="6.10.250.3420">
    <property type="match status" value="1"/>
</dbReference>